<feature type="compositionally biased region" description="Pro residues" evidence="1">
    <location>
        <begin position="22"/>
        <end position="33"/>
    </location>
</feature>
<proteinExistence type="predicted"/>
<dbReference type="Proteomes" id="UP000618818">
    <property type="component" value="Unassembled WGS sequence"/>
</dbReference>
<reference evidence="2 3" key="1">
    <citation type="submission" date="2020-09" db="EMBL/GenBank/DDBJ databases">
        <title>novel species in genus Nocardioides.</title>
        <authorList>
            <person name="Zhang G."/>
        </authorList>
    </citation>
    <scope>NUCLEOTIDE SEQUENCE [LARGE SCALE GENOMIC DNA]</scope>
    <source>
        <strain evidence="2 3">KCTC 39551</strain>
    </source>
</reference>
<dbReference type="EMBL" id="JACXYZ010000003">
    <property type="protein sequence ID" value="MBD3926481.1"/>
    <property type="molecule type" value="Genomic_DNA"/>
</dbReference>
<keyword evidence="3" id="KW-1185">Reference proteome</keyword>
<accession>A0ABR8NGU2</accession>
<organism evidence="2 3">
    <name type="scientific">Nocardioides cavernae</name>
    <dbReference type="NCBI Taxonomy" id="1921566"/>
    <lineage>
        <taxon>Bacteria</taxon>
        <taxon>Bacillati</taxon>
        <taxon>Actinomycetota</taxon>
        <taxon>Actinomycetes</taxon>
        <taxon>Propionibacteriales</taxon>
        <taxon>Nocardioidaceae</taxon>
        <taxon>Nocardioides</taxon>
    </lineage>
</organism>
<evidence type="ECO:0000313" key="3">
    <source>
        <dbReference type="Proteomes" id="UP000618818"/>
    </source>
</evidence>
<comment type="caution">
    <text evidence="2">The sequence shown here is derived from an EMBL/GenBank/DDBJ whole genome shotgun (WGS) entry which is preliminary data.</text>
</comment>
<evidence type="ECO:0000256" key="1">
    <source>
        <dbReference type="SAM" id="MobiDB-lite"/>
    </source>
</evidence>
<feature type="region of interest" description="Disordered" evidence="1">
    <location>
        <begin position="1"/>
        <end position="91"/>
    </location>
</feature>
<sequence>MSREPSSASMRLARSRGGWTNPQPPVELPPTPLPRIQRRRSFKVVVEPAKPKLAPPPQPTATPKRDPYKTRWSDLTPEEMASFRLYPKEGR</sequence>
<feature type="compositionally biased region" description="Basic and acidic residues" evidence="1">
    <location>
        <begin position="63"/>
        <end position="72"/>
    </location>
</feature>
<name>A0ABR8NGU2_9ACTN</name>
<dbReference type="RefSeq" id="WP_191196352.1">
    <property type="nucleotide sequence ID" value="NZ_JACXYZ010000003.1"/>
</dbReference>
<protein>
    <submittedName>
        <fullName evidence="2">Uncharacterized protein</fullName>
    </submittedName>
</protein>
<evidence type="ECO:0000313" key="2">
    <source>
        <dbReference type="EMBL" id="MBD3926481.1"/>
    </source>
</evidence>
<gene>
    <name evidence="2" type="ORF">IEZ26_17790</name>
</gene>